<reference evidence="1" key="2">
    <citation type="journal article" date="2022" name="New Phytol.">
        <title>Evolutionary transition to the ectomycorrhizal habit in the genomes of a hyperdiverse lineage of mushroom-forming fungi.</title>
        <authorList>
            <person name="Looney B."/>
            <person name="Miyauchi S."/>
            <person name="Morin E."/>
            <person name="Drula E."/>
            <person name="Courty P.E."/>
            <person name="Kohler A."/>
            <person name="Kuo A."/>
            <person name="LaButti K."/>
            <person name="Pangilinan J."/>
            <person name="Lipzen A."/>
            <person name="Riley R."/>
            <person name="Andreopoulos W."/>
            <person name="He G."/>
            <person name="Johnson J."/>
            <person name="Nolan M."/>
            <person name="Tritt A."/>
            <person name="Barry K.W."/>
            <person name="Grigoriev I.V."/>
            <person name="Nagy L.G."/>
            <person name="Hibbett D."/>
            <person name="Henrissat B."/>
            <person name="Matheny P.B."/>
            <person name="Labbe J."/>
            <person name="Martin F.M."/>
        </authorList>
    </citation>
    <scope>NUCLEOTIDE SEQUENCE</scope>
    <source>
        <strain evidence="1">FP105234-sp</strain>
    </source>
</reference>
<protein>
    <submittedName>
        <fullName evidence="1">Uncharacterized protein</fullName>
    </submittedName>
</protein>
<dbReference type="Proteomes" id="UP000814033">
    <property type="component" value="Unassembled WGS sequence"/>
</dbReference>
<sequence length="187" mass="21076">MHHSPASGSDDISRDNLSVFVEEDGVQPIPVDRGPILRSPLFYATYAPVVVQVYTLLSPDDALKAREWRWATHPGARLPEAVGVELLALQGAIGGAAVLQWLFPPPYTRDTGIWLMAIPVPLWYLTVLENLIYSVHWNQPGPYFIVYLLFRALLVSCWSPPAASVYLRTSRELMSERDQEVFSRQSR</sequence>
<accession>A0ACB8S2V8</accession>
<evidence type="ECO:0000313" key="2">
    <source>
        <dbReference type="Proteomes" id="UP000814033"/>
    </source>
</evidence>
<comment type="caution">
    <text evidence="1">The sequence shown here is derived from an EMBL/GenBank/DDBJ whole genome shotgun (WGS) entry which is preliminary data.</text>
</comment>
<keyword evidence="2" id="KW-1185">Reference proteome</keyword>
<proteinExistence type="predicted"/>
<name>A0ACB8S2V8_9AGAM</name>
<evidence type="ECO:0000313" key="1">
    <source>
        <dbReference type="EMBL" id="KAI0050477.1"/>
    </source>
</evidence>
<dbReference type="EMBL" id="MU275861">
    <property type="protein sequence ID" value="KAI0050477.1"/>
    <property type="molecule type" value="Genomic_DNA"/>
</dbReference>
<reference evidence="1" key="1">
    <citation type="submission" date="2021-02" db="EMBL/GenBank/DDBJ databases">
        <authorList>
            <consortium name="DOE Joint Genome Institute"/>
            <person name="Ahrendt S."/>
            <person name="Looney B.P."/>
            <person name="Miyauchi S."/>
            <person name="Morin E."/>
            <person name="Drula E."/>
            <person name="Courty P.E."/>
            <person name="Chicoki N."/>
            <person name="Fauchery L."/>
            <person name="Kohler A."/>
            <person name="Kuo A."/>
            <person name="Labutti K."/>
            <person name="Pangilinan J."/>
            <person name="Lipzen A."/>
            <person name="Riley R."/>
            <person name="Andreopoulos W."/>
            <person name="He G."/>
            <person name="Johnson J."/>
            <person name="Barry K.W."/>
            <person name="Grigoriev I.V."/>
            <person name="Nagy L."/>
            <person name="Hibbett D."/>
            <person name="Henrissat B."/>
            <person name="Matheny P.B."/>
            <person name="Labbe J."/>
            <person name="Martin F."/>
        </authorList>
    </citation>
    <scope>NUCLEOTIDE SEQUENCE</scope>
    <source>
        <strain evidence="1">FP105234-sp</strain>
    </source>
</reference>
<gene>
    <name evidence="1" type="ORF">FA95DRAFT_595616</name>
</gene>
<organism evidence="1 2">
    <name type="scientific">Auriscalpium vulgare</name>
    <dbReference type="NCBI Taxonomy" id="40419"/>
    <lineage>
        <taxon>Eukaryota</taxon>
        <taxon>Fungi</taxon>
        <taxon>Dikarya</taxon>
        <taxon>Basidiomycota</taxon>
        <taxon>Agaricomycotina</taxon>
        <taxon>Agaricomycetes</taxon>
        <taxon>Russulales</taxon>
        <taxon>Auriscalpiaceae</taxon>
        <taxon>Auriscalpium</taxon>
    </lineage>
</organism>